<protein>
    <recommendedName>
        <fullName evidence="5">Insulin-like domain-containing protein</fullName>
    </recommendedName>
</protein>
<evidence type="ECO:0000313" key="7">
    <source>
        <dbReference type="Proteomes" id="UP000838878"/>
    </source>
</evidence>
<dbReference type="InterPro" id="IPR016179">
    <property type="entry name" value="Insulin-like"/>
</dbReference>
<feature type="chain" id="PRO_5035475785" description="Insulin-like domain-containing protein" evidence="4">
    <location>
        <begin position="17"/>
        <end position="99"/>
    </location>
</feature>
<feature type="signal peptide" evidence="4">
    <location>
        <begin position="1"/>
        <end position="16"/>
    </location>
</feature>
<dbReference type="Gene3D" id="1.10.100.10">
    <property type="entry name" value="Insulin-like"/>
    <property type="match status" value="1"/>
</dbReference>
<accession>A0A8J9U956</accession>
<dbReference type="GO" id="GO:0005576">
    <property type="term" value="C:extracellular region"/>
    <property type="evidence" value="ECO:0007669"/>
    <property type="project" value="InterPro"/>
</dbReference>
<comment type="similarity">
    <text evidence="1">Belongs to the insulin family.</text>
</comment>
<feature type="non-terminal residue" evidence="6">
    <location>
        <position position="99"/>
    </location>
</feature>
<organism evidence="6 7">
    <name type="scientific">Brenthis ino</name>
    <name type="common">lesser marbled fritillary</name>
    <dbReference type="NCBI Taxonomy" id="405034"/>
    <lineage>
        <taxon>Eukaryota</taxon>
        <taxon>Metazoa</taxon>
        <taxon>Ecdysozoa</taxon>
        <taxon>Arthropoda</taxon>
        <taxon>Hexapoda</taxon>
        <taxon>Insecta</taxon>
        <taxon>Pterygota</taxon>
        <taxon>Neoptera</taxon>
        <taxon>Endopterygota</taxon>
        <taxon>Lepidoptera</taxon>
        <taxon>Glossata</taxon>
        <taxon>Ditrysia</taxon>
        <taxon>Papilionoidea</taxon>
        <taxon>Nymphalidae</taxon>
        <taxon>Heliconiinae</taxon>
        <taxon>Argynnini</taxon>
        <taxon>Brenthis</taxon>
    </lineage>
</organism>
<dbReference type="PRINTS" id="PR00276">
    <property type="entry name" value="INSULINFAMLY"/>
</dbReference>
<dbReference type="EMBL" id="OV170231">
    <property type="protein sequence ID" value="CAH0716073.1"/>
    <property type="molecule type" value="Genomic_DNA"/>
</dbReference>
<dbReference type="GO" id="GO:0005179">
    <property type="term" value="F:hormone activity"/>
    <property type="evidence" value="ECO:0007669"/>
    <property type="project" value="InterPro"/>
</dbReference>
<dbReference type="InterPro" id="IPR022352">
    <property type="entry name" value="Ins/IGF/rlx"/>
</dbReference>
<dbReference type="Pfam" id="PF00049">
    <property type="entry name" value="Insulin"/>
    <property type="match status" value="1"/>
</dbReference>
<keyword evidence="3 4" id="KW-0732">Signal</keyword>
<evidence type="ECO:0000313" key="6">
    <source>
        <dbReference type="EMBL" id="CAH0716073.1"/>
    </source>
</evidence>
<evidence type="ECO:0000256" key="4">
    <source>
        <dbReference type="SAM" id="SignalP"/>
    </source>
</evidence>
<feature type="domain" description="Insulin-like" evidence="5">
    <location>
        <begin position="23"/>
        <end position="99"/>
    </location>
</feature>
<dbReference type="Proteomes" id="UP000838878">
    <property type="component" value="Chromosome 11"/>
</dbReference>
<keyword evidence="7" id="KW-1185">Reference proteome</keyword>
<proteinExistence type="inferred from homology"/>
<keyword evidence="2" id="KW-0165">Cleavage on pair of basic residues</keyword>
<dbReference type="AlphaFoldDB" id="A0A8J9U956"/>
<evidence type="ECO:0000256" key="1">
    <source>
        <dbReference type="ARBA" id="ARBA00009034"/>
    </source>
</evidence>
<dbReference type="SUPFAM" id="SSF56994">
    <property type="entry name" value="Insulin-like"/>
    <property type="match status" value="1"/>
</dbReference>
<name>A0A8J9U956_9NEOP</name>
<dbReference type="SMART" id="SM00078">
    <property type="entry name" value="IlGF"/>
    <property type="match status" value="1"/>
</dbReference>
<reference evidence="6" key="1">
    <citation type="submission" date="2021-12" db="EMBL/GenBank/DDBJ databases">
        <authorList>
            <person name="Martin H S."/>
        </authorList>
    </citation>
    <scope>NUCLEOTIDE SEQUENCE</scope>
</reference>
<evidence type="ECO:0000259" key="5">
    <source>
        <dbReference type="SMART" id="SM00078"/>
    </source>
</evidence>
<evidence type="ECO:0000256" key="2">
    <source>
        <dbReference type="ARBA" id="ARBA00022685"/>
    </source>
</evidence>
<evidence type="ECO:0000256" key="3">
    <source>
        <dbReference type="ARBA" id="ARBA00022729"/>
    </source>
</evidence>
<gene>
    <name evidence="6" type="ORF">BINO364_LOCUS2910</name>
</gene>
<dbReference type="OrthoDB" id="10019596at2759"/>
<sequence>MMKFVYLICAILAVGAFPDERPRVFCGRALAEARILYCFGPEIAVGVKRNFYGDARTVHTRKRTPTWPWLARRIHKRAPGLVDECCLKPCYVNQLLSYC</sequence>
<dbReference type="InterPro" id="IPR036438">
    <property type="entry name" value="Insulin-like_sf"/>
</dbReference>